<gene>
    <name evidence="4" type="ORF">g.37419</name>
    <name evidence="2" type="ORF">g.37420</name>
    <name evidence="1" type="ORF">g.37421</name>
    <name evidence="3" type="ORF">g.37422</name>
</gene>
<accession>A0A1B6CLX6</accession>
<reference evidence="2" key="1">
    <citation type="submission" date="2015-12" db="EMBL/GenBank/DDBJ databases">
        <title>De novo transcriptome assembly of four potential Pierce s Disease insect vectors from Arizona vineyards.</title>
        <authorList>
            <person name="Tassone E.E."/>
        </authorList>
    </citation>
    <scope>NUCLEOTIDE SEQUENCE</scope>
</reference>
<evidence type="ECO:0000313" key="1">
    <source>
        <dbReference type="EMBL" id="JAS13185.1"/>
    </source>
</evidence>
<dbReference type="AlphaFoldDB" id="A0A1B6CLX6"/>
<dbReference type="EMBL" id="GEDC01024113">
    <property type="protein sequence ID" value="JAS13185.1"/>
    <property type="molecule type" value="Transcribed_RNA"/>
</dbReference>
<protein>
    <submittedName>
        <fullName evidence="2">Uncharacterized protein</fullName>
    </submittedName>
</protein>
<evidence type="ECO:0000313" key="2">
    <source>
        <dbReference type="EMBL" id="JAS14291.1"/>
    </source>
</evidence>
<dbReference type="EMBL" id="GEDC01005278">
    <property type="protein sequence ID" value="JAS32020.1"/>
    <property type="molecule type" value="Transcribed_RNA"/>
</dbReference>
<organism evidence="2">
    <name type="scientific">Clastoptera arizonana</name>
    <name type="common">Arizona spittle bug</name>
    <dbReference type="NCBI Taxonomy" id="38151"/>
    <lineage>
        <taxon>Eukaryota</taxon>
        <taxon>Metazoa</taxon>
        <taxon>Ecdysozoa</taxon>
        <taxon>Arthropoda</taxon>
        <taxon>Hexapoda</taxon>
        <taxon>Insecta</taxon>
        <taxon>Pterygota</taxon>
        <taxon>Neoptera</taxon>
        <taxon>Paraneoptera</taxon>
        <taxon>Hemiptera</taxon>
        <taxon>Auchenorrhyncha</taxon>
        <taxon>Cercopoidea</taxon>
        <taxon>Clastopteridae</taxon>
        <taxon>Clastoptera</taxon>
    </lineage>
</organism>
<dbReference type="EMBL" id="GEDC01012442">
    <property type="protein sequence ID" value="JAS24856.1"/>
    <property type="molecule type" value="Transcribed_RNA"/>
</dbReference>
<evidence type="ECO:0000313" key="4">
    <source>
        <dbReference type="EMBL" id="JAS32020.1"/>
    </source>
</evidence>
<proteinExistence type="predicted"/>
<evidence type="ECO:0000313" key="3">
    <source>
        <dbReference type="EMBL" id="JAS24856.1"/>
    </source>
</evidence>
<name>A0A1B6CLX6_9HEMI</name>
<dbReference type="EMBL" id="GEDC01023007">
    <property type="protein sequence ID" value="JAS14291.1"/>
    <property type="molecule type" value="Transcribed_RNA"/>
</dbReference>
<feature type="non-terminal residue" evidence="2">
    <location>
        <position position="1"/>
    </location>
</feature>
<sequence>AGIACIFWSQCLMKIFTEYSLDKATCVITLQALHEFIKLVWPTSKSIFPSVLFLLITVLHQWEDSPKNEEITSLVKSCAMLVTSVNSTTAVLYSIDDETKAAIHPIILECLKEHH</sequence>